<feature type="compositionally biased region" description="Basic and acidic residues" evidence="2">
    <location>
        <begin position="108"/>
        <end position="125"/>
    </location>
</feature>
<dbReference type="GO" id="GO:0008270">
    <property type="term" value="F:zinc ion binding"/>
    <property type="evidence" value="ECO:0007669"/>
    <property type="project" value="UniProtKB-KW"/>
</dbReference>
<dbReference type="PANTHER" id="PTHR47592">
    <property type="entry name" value="PBF68 PROTEIN"/>
    <property type="match status" value="1"/>
</dbReference>
<dbReference type="Pfam" id="PF22936">
    <property type="entry name" value="Pol_BBD"/>
    <property type="match status" value="1"/>
</dbReference>
<dbReference type="InterPro" id="IPR036875">
    <property type="entry name" value="Znf_CCHC_sf"/>
</dbReference>
<protein>
    <submittedName>
        <fullName evidence="4">Mitochondrial protein</fullName>
    </submittedName>
</protein>
<reference evidence="4" key="2">
    <citation type="journal article" date="2024" name="Plant">
        <title>Genomic evolution and insights into agronomic trait innovations of Sesamum species.</title>
        <authorList>
            <person name="Miao H."/>
            <person name="Wang L."/>
            <person name="Qu L."/>
            <person name="Liu H."/>
            <person name="Sun Y."/>
            <person name="Le M."/>
            <person name="Wang Q."/>
            <person name="Wei S."/>
            <person name="Zheng Y."/>
            <person name="Lin W."/>
            <person name="Duan Y."/>
            <person name="Cao H."/>
            <person name="Xiong S."/>
            <person name="Wang X."/>
            <person name="Wei L."/>
            <person name="Li C."/>
            <person name="Ma Q."/>
            <person name="Ju M."/>
            <person name="Zhao R."/>
            <person name="Li G."/>
            <person name="Mu C."/>
            <person name="Tian Q."/>
            <person name="Mei H."/>
            <person name="Zhang T."/>
            <person name="Gao T."/>
            <person name="Zhang H."/>
        </authorList>
    </citation>
    <scope>NUCLEOTIDE SEQUENCE</scope>
    <source>
        <strain evidence="4">KEN8</strain>
    </source>
</reference>
<proteinExistence type="predicted"/>
<evidence type="ECO:0000313" key="4">
    <source>
        <dbReference type="EMBL" id="KAL0307626.1"/>
    </source>
</evidence>
<name>A0AAW2KN74_9LAMI</name>
<dbReference type="InterPro" id="IPR054722">
    <property type="entry name" value="PolX-like_BBD"/>
</dbReference>
<dbReference type="GO" id="GO:0003676">
    <property type="term" value="F:nucleic acid binding"/>
    <property type="evidence" value="ECO:0007669"/>
    <property type="project" value="InterPro"/>
</dbReference>
<gene>
    <name evidence="4" type="ORF">Scaly_2560800</name>
</gene>
<evidence type="ECO:0000259" key="3">
    <source>
        <dbReference type="PROSITE" id="PS50158"/>
    </source>
</evidence>
<keyword evidence="1" id="KW-0863">Zinc-finger</keyword>
<dbReference type="PROSITE" id="PS50158">
    <property type="entry name" value="ZF_CCHC"/>
    <property type="match status" value="1"/>
</dbReference>
<keyword evidence="1" id="KW-0479">Metal-binding</keyword>
<comment type="caution">
    <text evidence="4">The sequence shown here is derived from an EMBL/GenBank/DDBJ whole genome shotgun (WGS) entry which is preliminary data.</text>
</comment>
<dbReference type="Pfam" id="PF07727">
    <property type="entry name" value="RVT_2"/>
    <property type="match status" value="1"/>
</dbReference>
<accession>A0AAW2KN74</accession>
<feature type="domain" description="CCHC-type" evidence="3">
    <location>
        <begin position="132"/>
        <end position="146"/>
    </location>
</feature>
<sequence length="704" mass="80844">MYVEDETLEQTRRRSKWENDDYICRGHILNDMSDTLFDIYQNVESTKALWDSLEAKYMAEDASSKKFLEELTLVQLGSHLRIEESLRAQENDKPKEKDVVGSSSVNMVEERRATKTNDKKHDGSNKKSKLTCWNCGKSRHFKRDCRVGKGGNHFKNTNGASGSGEGSKDHNLNKGATTHACKGHGLFKVFQPVYNGSVLHMENESSAPIVGVGSVVLEFTFGKTISLSNVLYVPKLHKNFVSGSVLNKCGSRQVFELDKYILSKSGFLNQRNKVTPYELWYKMKLNLNYLRIWGCRAVVRLPKPKKKIWVKEVLIVYSLDMLSIPRLIGSRDDVSTLHPYCFNVDDDPKTFDKAMKSHDVAFWKEAVNDEMDSIMRNNTWVLVDLPPDCKPLGCKWIFKKKMNVDGTIEKFKARLVIQGFRQRPGIDYFDIYAPVARISTIRLLIALASIHNLQQVDLTKEFLSSRFSMKDMGEADVILVSTPIDPSVKLMPKTEEVVFQLEYSKVVGCLMYAMTSTRPDFAYAVGKLSRMVGRRATLTITDSSSPTNHPDYRNKEAVTKNRVERKVTRPRLELEYWSKHLIRYYLDVMHVEKNVLYNIFNTVMNINGKTKDNLNAQKDLKIICNRPKLEVDERRPNVMPKALYTLTKEQKMRIYEWISHLKFPDGYASNLARCVDMKEMRGQSSIPDSMFDDTRCKHGTRIGS</sequence>
<keyword evidence="1" id="KW-0862">Zinc</keyword>
<dbReference type="SMART" id="SM00343">
    <property type="entry name" value="ZnF_C2HC"/>
    <property type="match status" value="1"/>
</dbReference>
<dbReference type="Pfam" id="PF14223">
    <property type="entry name" value="Retrotran_gag_2"/>
    <property type="match status" value="1"/>
</dbReference>
<dbReference type="EMBL" id="JACGWM010000333">
    <property type="protein sequence ID" value="KAL0307626.1"/>
    <property type="molecule type" value="Genomic_DNA"/>
</dbReference>
<dbReference type="PANTHER" id="PTHR47592:SF29">
    <property type="entry name" value="ZINC FINGER, CCHC-TYPE"/>
    <property type="match status" value="1"/>
</dbReference>
<dbReference type="AlphaFoldDB" id="A0AAW2KN74"/>
<dbReference type="InterPro" id="IPR013103">
    <property type="entry name" value="RVT_2"/>
</dbReference>
<feature type="region of interest" description="Disordered" evidence="2">
    <location>
        <begin position="155"/>
        <end position="174"/>
    </location>
</feature>
<feature type="compositionally biased region" description="Basic and acidic residues" evidence="2">
    <location>
        <begin position="85"/>
        <end position="99"/>
    </location>
</feature>
<evidence type="ECO:0000256" key="1">
    <source>
        <dbReference type="PROSITE-ProRule" id="PRU00047"/>
    </source>
</evidence>
<evidence type="ECO:0000256" key="2">
    <source>
        <dbReference type="SAM" id="MobiDB-lite"/>
    </source>
</evidence>
<dbReference type="SUPFAM" id="SSF57756">
    <property type="entry name" value="Retrovirus zinc finger-like domains"/>
    <property type="match status" value="1"/>
</dbReference>
<feature type="region of interest" description="Disordered" evidence="2">
    <location>
        <begin position="85"/>
        <end position="127"/>
    </location>
</feature>
<organism evidence="4">
    <name type="scientific">Sesamum calycinum</name>
    <dbReference type="NCBI Taxonomy" id="2727403"/>
    <lineage>
        <taxon>Eukaryota</taxon>
        <taxon>Viridiplantae</taxon>
        <taxon>Streptophyta</taxon>
        <taxon>Embryophyta</taxon>
        <taxon>Tracheophyta</taxon>
        <taxon>Spermatophyta</taxon>
        <taxon>Magnoliopsida</taxon>
        <taxon>eudicotyledons</taxon>
        <taxon>Gunneridae</taxon>
        <taxon>Pentapetalae</taxon>
        <taxon>asterids</taxon>
        <taxon>lamiids</taxon>
        <taxon>Lamiales</taxon>
        <taxon>Pedaliaceae</taxon>
        <taxon>Sesamum</taxon>
    </lineage>
</organism>
<dbReference type="InterPro" id="IPR001878">
    <property type="entry name" value="Znf_CCHC"/>
</dbReference>
<reference evidence="4" key="1">
    <citation type="submission" date="2020-06" db="EMBL/GenBank/DDBJ databases">
        <authorList>
            <person name="Li T."/>
            <person name="Hu X."/>
            <person name="Zhang T."/>
            <person name="Song X."/>
            <person name="Zhang H."/>
            <person name="Dai N."/>
            <person name="Sheng W."/>
            <person name="Hou X."/>
            <person name="Wei L."/>
        </authorList>
    </citation>
    <scope>NUCLEOTIDE SEQUENCE</scope>
    <source>
        <strain evidence="4">KEN8</strain>
        <tissue evidence="4">Leaf</tissue>
    </source>
</reference>